<dbReference type="Gene3D" id="3.10.20.370">
    <property type="match status" value="1"/>
</dbReference>
<dbReference type="AlphaFoldDB" id="A0A8J5ZB09"/>
<dbReference type="GO" id="GO:0004519">
    <property type="term" value="F:endonuclease activity"/>
    <property type="evidence" value="ECO:0007669"/>
    <property type="project" value="UniProtKB-KW"/>
</dbReference>
<dbReference type="OrthoDB" id="1000214at2759"/>
<evidence type="ECO:0000256" key="3">
    <source>
        <dbReference type="ARBA" id="ARBA00022722"/>
    </source>
</evidence>
<dbReference type="InterPro" id="IPR012337">
    <property type="entry name" value="RNaseH-like_sf"/>
</dbReference>
<evidence type="ECO:0000259" key="7">
    <source>
        <dbReference type="PROSITE" id="PS50994"/>
    </source>
</evidence>
<name>A0A8J5ZB09_9ROSI</name>
<evidence type="ECO:0000256" key="5">
    <source>
        <dbReference type="ARBA" id="ARBA00022801"/>
    </source>
</evidence>
<comment type="caution">
    <text evidence="8">The sequence shown here is derived from an EMBL/GenBank/DDBJ whole genome shotgun (WGS) entry which is preliminary data.</text>
</comment>
<dbReference type="PROSITE" id="PS50994">
    <property type="entry name" value="INTEGRASE"/>
    <property type="match status" value="1"/>
</dbReference>
<dbReference type="Pfam" id="PF00665">
    <property type="entry name" value="rve"/>
    <property type="match status" value="1"/>
</dbReference>
<proteinExistence type="predicted"/>
<dbReference type="CDD" id="cd09274">
    <property type="entry name" value="RNase_HI_RT_Ty3"/>
    <property type="match status" value="1"/>
</dbReference>
<dbReference type="SUPFAM" id="SSF56672">
    <property type="entry name" value="DNA/RNA polymerases"/>
    <property type="match status" value="1"/>
</dbReference>
<keyword evidence="4" id="KW-0255">Endonuclease</keyword>
<evidence type="ECO:0000313" key="9">
    <source>
        <dbReference type="Proteomes" id="UP000701853"/>
    </source>
</evidence>
<dbReference type="Pfam" id="PF17917">
    <property type="entry name" value="RT_RNaseH"/>
    <property type="match status" value="1"/>
</dbReference>
<dbReference type="InterPro" id="IPR036397">
    <property type="entry name" value="RNaseH_sf"/>
</dbReference>
<protein>
    <recommendedName>
        <fullName evidence="7">Integrase catalytic domain-containing protein</fullName>
    </recommendedName>
</protein>
<dbReference type="SUPFAM" id="SSF53098">
    <property type="entry name" value="Ribonuclease H-like"/>
    <property type="match status" value="1"/>
</dbReference>
<dbReference type="Proteomes" id="UP000701853">
    <property type="component" value="Chromosome 1"/>
</dbReference>
<dbReference type="EMBL" id="JAHUZN010000001">
    <property type="protein sequence ID" value="KAG8503069.1"/>
    <property type="molecule type" value="Genomic_DNA"/>
</dbReference>
<keyword evidence="2" id="KW-0548">Nucleotidyltransferase</keyword>
<dbReference type="InterPro" id="IPR041373">
    <property type="entry name" value="RT_RNaseH"/>
</dbReference>
<dbReference type="GO" id="GO:0016787">
    <property type="term" value="F:hydrolase activity"/>
    <property type="evidence" value="ECO:0007669"/>
    <property type="project" value="UniProtKB-KW"/>
</dbReference>
<dbReference type="Gene3D" id="3.30.420.10">
    <property type="entry name" value="Ribonuclease H-like superfamily/Ribonuclease H"/>
    <property type="match status" value="1"/>
</dbReference>
<dbReference type="PANTHER" id="PTHR37984">
    <property type="entry name" value="PROTEIN CBG26694"/>
    <property type="match status" value="1"/>
</dbReference>
<dbReference type="FunFam" id="3.10.20.370:FF:000001">
    <property type="entry name" value="Retrovirus-related Pol polyprotein from transposon 17.6-like protein"/>
    <property type="match status" value="1"/>
</dbReference>
<evidence type="ECO:0000256" key="2">
    <source>
        <dbReference type="ARBA" id="ARBA00022695"/>
    </source>
</evidence>
<evidence type="ECO:0000256" key="6">
    <source>
        <dbReference type="ARBA" id="ARBA00022918"/>
    </source>
</evidence>
<sequence length="296" mass="34447">MTPIIVTPDWDLPFELMCDASDFAIGAVMGQRRNKVFHPIYYASRTLTEAQLNYTVIEKELLSIVFAFDKFRSYLVGTKVTVYTNHSVIKYLLAKKDAKPRLSRWIGAQEGNSPLIPIQETFPDEDILKIKLSEDAWQKMKYIRFYTIVTQLRVGDISESTDFLGPFHPSFGHKYILVAIDYMSKWVEAEAYLKNDAKVVMKFLQKHVFTRFGTPRAITSDEGSHFVNKWLKWLLDKHRVKHKVATAYHPQTNGQVELANKEIEGILEKVVYPNRRDWSKRLDDALWAYKTAYKNL</sequence>
<dbReference type="GO" id="GO:0003964">
    <property type="term" value="F:RNA-directed DNA polymerase activity"/>
    <property type="evidence" value="ECO:0007669"/>
    <property type="project" value="UniProtKB-KW"/>
</dbReference>
<keyword evidence="5" id="KW-0378">Hydrolase</keyword>
<organism evidence="8 9">
    <name type="scientific">Gossypium anomalum</name>
    <dbReference type="NCBI Taxonomy" id="47600"/>
    <lineage>
        <taxon>Eukaryota</taxon>
        <taxon>Viridiplantae</taxon>
        <taxon>Streptophyta</taxon>
        <taxon>Embryophyta</taxon>
        <taxon>Tracheophyta</taxon>
        <taxon>Spermatophyta</taxon>
        <taxon>Magnoliopsida</taxon>
        <taxon>eudicotyledons</taxon>
        <taxon>Gunneridae</taxon>
        <taxon>Pentapetalae</taxon>
        <taxon>rosids</taxon>
        <taxon>malvids</taxon>
        <taxon>Malvales</taxon>
        <taxon>Malvaceae</taxon>
        <taxon>Malvoideae</taxon>
        <taxon>Gossypium</taxon>
    </lineage>
</organism>
<accession>A0A8J5ZB09</accession>
<dbReference type="InterPro" id="IPR050951">
    <property type="entry name" value="Retrovirus_Pol_polyprotein"/>
</dbReference>
<dbReference type="GO" id="GO:0003676">
    <property type="term" value="F:nucleic acid binding"/>
    <property type="evidence" value="ECO:0007669"/>
    <property type="project" value="InterPro"/>
</dbReference>
<dbReference type="PANTHER" id="PTHR37984:SF5">
    <property type="entry name" value="PROTEIN NYNRIN-LIKE"/>
    <property type="match status" value="1"/>
</dbReference>
<reference evidence="8 9" key="1">
    <citation type="journal article" date="2021" name="bioRxiv">
        <title>The Gossypium anomalum genome as a resource for cotton improvement and evolutionary analysis of hybrid incompatibility.</title>
        <authorList>
            <person name="Grover C.E."/>
            <person name="Yuan D."/>
            <person name="Arick M.A."/>
            <person name="Miller E.R."/>
            <person name="Hu G."/>
            <person name="Peterson D.G."/>
            <person name="Wendel J.F."/>
            <person name="Udall J.A."/>
        </authorList>
    </citation>
    <scope>NUCLEOTIDE SEQUENCE [LARGE SCALE GENOMIC DNA]</scope>
    <source>
        <strain evidence="8">JFW-Udall</strain>
        <tissue evidence="8">Leaf</tissue>
    </source>
</reference>
<keyword evidence="1" id="KW-0808">Transferase</keyword>
<dbReference type="InterPro" id="IPR001584">
    <property type="entry name" value="Integrase_cat-core"/>
</dbReference>
<keyword evidence="3" id="KW-0540">Nuclease</keyword>
<keyword evidence="9" id="KW-1185">Reference proteome</keyword>
<evidence type="ECO:0000313" key="8">
    <source>
        <dbReference type="EMBL" id="KAG8503069.1"/>
    </source>
</evidence>
<evidence type="ECO:0000256" key="1">
    <source>
        <dbReference type="ARBA" id="ARBA00022679"/>
    </source>
</evidence>
<feature type="domain" description="Integrase catalytic" evidence="7">
    <location>
        <begin position="144"/>
        <end position="296"/>
    </location>
</feature>
<dbReference type="GO" id="GO:0015074">
    <property type="term" value="P:DNA integration"/>
    <property type="evidence" value="ECO:0007669"/>
    <property type="project" value="InterPro"/>
</dbReference>
<keyword evidence="6" id="KW-0695">RNA-directed DNA polymerase</keyword>
<evidence type="ECO:0000256" key="4">
    <source>
        <dbReference type="ARBA" id="ARBA00022759"/>
    </source>
</evidence>
<gene>
    <name evidence="8" type="ORF">CXB51_000815</name>
</gene>
<dbReference type="InterPro" id="IPR043502">
    <property type="entry name" value="DNA/RNA_pol_sf"/>
</dbReference>